<dbReference type="GO" id="GO:0006302">
    <property type="term" value="P:double-strand break repair"/>
    <property type="evidence" value="ECO:0007669"/>
    <property type="project" value="TreeGrafter"/>
</dbReference>
<dbReference type="InterPro" id="IPR051547">
    <property type="entry name" value="TDP2-like"/>
</dbReference>
<proteinExistence type="predicted"/>
<dbReference type="PANTHER" id="PTHR15822">
    <property type="entry name" value="TRAF AND TNF RECEPTOR-ASSOCIATED PROTEIN"/>
    <property type="match status" value="1"/>
</dbReference>
<organism evidence="2">
    <name type="scientific">Aegilops tauschii</name>
    <name type="common">Tausch's goatgrass</name>
    <name type="synonym">Aegilops squarrosa</name>
    <dbReference type="NCBI Taxonomy" id="37682"/>
    <lineage>
        <taxon>Eukaryota</taxon>
        <taxon>Viridiplantae</taxon>
        <taxon>Streptophyta</taxon>
        <taxon>Embryophyta</taxon>
        <taxon>Tracheophyta</taxon>
        <taxon>Spermatophyta</taxon>
        <taxon>Magnoliopsida</taxon>
        <taxon>Liliopsida</taxon>
        <taxon>Poales</taxon>
        <taxon>Poaceae</taxon>
        <taxon>BOP clade</taxon>
        <taxon>Pooideae</taxon>
        <taxon>Triticodae</taxon>
        <taxon>Triticeae</taxon>
        <taxon>Triticinae</taxon>
        <taxon>Aegilops</taxon>
    </lineage>
</organism>
<evidence type="ECO:0000256" key="1">
    <source>
        <dbReference type="ARBA" id="ARBA00022801"/>
    </source>
</evidence>
<protein>
    <recommendedName>
        <fullName evidence="3">Endonuclease/exonuclease/phosphatase domain-containing protein</fullName>
    </recommendedName>
</protein>
<dbReference type="GO" id="GO:0005737">
    <property type="term" value="C:cytoplasm"/>
    <property type="evidence" value="ECO:0007669"/>
    <property type="project" value="TreeGrafter"/>
</dbReference>
<reference evidence="2" key="1">
    <citation type="submission" date="2015-06" db="UniProtKB">
        <authorList>
            <consortium name="EnsemblPlants"/>
        </authorList>
    </citation>
    <scope>IDENTIFICATION</scope>
</reference>
<dbReference type="CDD" id="cd09080">
    <property type="entry name" value="TDP2"/>
    <property type="match status" value="1"/>
</dbReference>
<name>M8BZE9_AEGTA</name>
<dbReference type="EnsemblPlants" id="EMT27339">
    <property type="protein sequence ID" value="EMT27339"/>
    <property type="gene ID" value="F775_02408"/>
</dbReference>
<dbReference type="InterPro" id="IPR036691">
    <property type="entry name" value="Endo/exonu/phosph_ase_sf"/>
</dbReference>
<sequence length="284" mass="32652">MDGEKQIKFMTYNVWSREDVVVYERMKVIGDLVREHSPDVIFFQEITPYIHFIFESFAWWKDYHCSPVPPGEQTFPVLEICLIRRINAEILSQLSKLSMESYARWEYGTSPTGKCYLEADITPGSMKPIRIATTQLECPVPPASMHLRDRYMQAKHSVSALSSGDNVVFGGDMSWDDKADMPFPLPASWCDAWEKLKCGAGGDSWTYSSLWVEKPREFGGFEFPHFNKRSDRLLCKLQDYTLETIELIGVGHLEIYCYHKDHGNGHLKIMPSCHRGLVLTIVPK</sequence>
<dbReference type="SUPFAM" id="SSF56219">
    <property type="entry name" value="DNase I-like"/>
    <property type="match status" value="1"/>
</dbReference>
<dbReference type="GO" id="GO:0070260">
    <property type="term" value="F:5'-tyrosyl-DNA phosphodiesterase activity"/>
    <property type="evidence" value="ECO:0007669"/>
    <property type="project" value="TreeGrafter"/>
</dbReference>
<dbReference type="AlphaFoldDB" id="M8BZE9"/>
<evidence type="ECO:0000313" key="2">
    <source>
        <dbReference type="EnsemblPlants" id="EMT27339"/>
    </source>
</evidence>
<accession>M8BZE9</accession>
<dbReference type="GO" id="GO:0003697">
    <property type="term" value="F:single-stranded DNA binding"/>
    <property type="evidence" value="ECO:0007669"/>
    <property type="project" value="TreeGrafter"/>
</dbReference>
<dbReference type="Gene3D" id="3.60.10.10">
    <property type="entry name" value="Endonuclease/exonuclease/phosphatase"/>
    <property type="match status" value="1"/>
</dbReference>
<dbReference type="PANTHER" id="PTHR15822:SF24">
    <property type="entry name" value="ENDONUCLEASE_EXONUCLEASE_PHOSPHATASE DOMAIN-CONTAINING PROTEIN"/>
    <property type="match status" value="1"/>
</dbReference>
<keyword evidence="1" id="KW-0378">Hydrolase</keyword>
<evidence type="ECO:0008006" key="3">
    <source>
        <dbReference type="Google" id="ProtNLM"/>
    </source>
</evidence>